<sequence>MREFIPQEYLPGLVTRGYEDDYEIDVYLFWHSVRPYVVLPADPSDAFYETPLIPEDHETGGFERDTVEFPPMSPTYSMTSDFVFPDRGARNNDISAIGYSAFFKTGLFSTSSSLTRHLDRIVRKLRGGIRKTRSRFTR</sequence>
<dbReference type="Proteomes" id="UP000092993">
    <property type="component" value="Unassembled WGS sequence"/>
</dbReference>
<reference evidence="1 2" key="1">
    <citation type="submission" date="2016-03" db="EMBL/GenBank/DDBJ databases">
        <title>Whole genome sequencing of Grifola frondosa 9006-11.</title>
        <authorList>
            <person name="Min B."/>
            <person name="Park H."/>
            <person name="Kim J.-G."/>
            <person name="Cho H."/>
            <person name="Oh Y.-L."/>
            <person name="Kong W.-S."/>
            <person name="Choi I.-G."/>
        </authorList>
    </citation>
    <scope>NUCLEOTIDE SEQUENCE [LARGE SCALE GENOMIC DNA]</scope>
    <source>
        <strain evidence="1 2">9006-11</strain>
    </source>
</reference>
<name>A0A1C7MJ49_GRIFR</name>
<comment type="caution">
    <text evidence="1">The sequence shown here is derived from an EMBL/GenBank/DDBJ whole genome shotgun (WGS) entry which is preliminary data.</text>
</comment>
<dbReference type="AlphaFoldDB" id="A0A1C7MJ49"/>
<proteinExistence type="predicted"/>
<accession>A0A1C7MJ49</accession>
<dbReference type="EMBL" id="LUGG01000003">
    <property type="protein sequence ID" value="OBZ76971.1"/>
    <property type="molecule type" value="Genomic_DNA"/>
</dbReference>
<evidence type="ECO:0000313" key="1">
    <source>
        <dbReference type="EMBL" id="OBZ76971.1"/>
    </source>
</evidence>
<keyword evidence="2" id="KW-1185">Reference proteome</keyword>
<gene>
    <name evidence="1" type="ORF">A0H81_03677</name>
</gene>
<organism evidence="1 2">
    <name type="scientific">Grifola frondosa</name>
    <name type="common">Maitake</name>
    <name type="synonym">Polyporus frondosus</name>
    <dbReference type="NCBI Taxonomy" id="5627"/>
    <lineage>
        <taxon>Eukaryota</taxon>
        <taxon>Fungi</taxon>
        <taxon>Dikarya</taxon>
        <taxon>Basidiomycota</taxon>
        <taxon>Agaricomycotina</taxon>
        <taxon>Agaricomycetes</taxon>
        <taxon>Polyporales</taxon>
        <taxon>Grifolaceae</taxon>
        <taxon>Grifola</taxon>
    </lineage>
</organism>
<evidence type="ECO:0000313" key="2">
    <source>
        <dbReference type="Proteomes" id="UP000092993"/>
    </source>
</evidence>
<protein>
    <submittedName>
        <fullName evidence="1">Uncharacterized protein</fullName>
    </submittedName>
</protein>
<dbReference type="OrthoDB" id="2799347at2759"/>